<evidence type="ECO:0000259" key="3">
    <source>
        <dbReference type="PROSITE" id="PS51006"/>
    </source>
</evidence>
<accession>A0AAV2BFG3</accession>
<keyword evidence="1 2" id="KW-0808">Transferase</keyword>
<dbReference type="EMBL" id="CAXIEN010000355">
    <property type="protein sequence ID" value="CAL1294868.1"/>
    <property type="molecule type" value="Genomic_DNA"/>
</dbReference>
<comment type="caution">
    <text evidence="4">The sequence shown here is derived from an EMBL/GenBank/DDBJ whole genome shotgun (WGS) entry which is preliminary data.</text>
</comment>
<dbReference type="GO" id="GO:0008295">
    <property type="term" value="P:spermidine biosynthetic process"/>
    <property type="evidence" value="ECO:0007669"/>
    <property type="project" value="TreeGrafter"/>
</dbReference>
<reference evidence="4 5" key="1">
    <citation type="submission" date="2024-04" db="EMBL/GenBank/DDBJ databases">
        <authorList>
            <person name="Rising A."/>
            <person name="Reimegard J."/>
            <person name="Sonavane S."/>
            <person name="Akerstrom W."/>
            <person name="Nylinder S."/>
            <person name="Hedman E."/>
            <person name="Kallberg Y."/>
        </authorList>
    </citation>
    <scope>NUCLEOTIDE SEQUENCE [LARGE SCALE GENOMIC DNA]</scope>
</reference>
<proteinExistence type="predicted"/>
<gene>
    <name evidence="4" type="ORF">LARSCL_LOCUS18961</name>
</gene>
<evidence type="ECO:0000256" key="1">
    <source>
        <dbReference type="ARBA" id="ARBA00022679"/>
    </source>
</evidence>
<name>A0AAV2BFG3_9ARAC</name>
<protein>
    <recommendedName>
        <fullName evidence="3">PABS domain-containing protein</fullName>
    </recommendedName>
</protein>
<dbReference type="GO" id="GO:0005829">
    <property type="term" value="C:cytosol"/>
    <property type="evidence" value="ECO:0007669"/>
    <property type="project" value="TreeGrafter"/>
</dbReference>
<dbReference type="InterPro" id="IPR030374">
    <property type="entry name" value="PABS"/>
</dbReference>
<comment type="caution">
    <text evidence="2">Lacks conserved residue(s) required for the propagation of feature annotation.</text>
</comment>
<dbReference type="PANTHER" id="PTHR11558">
    <property type="entry name" value="SPERMIDINE/SPERMINE SYNTHASE"/>
    <property type="match status" value="1"/>
</dbReference>
<evidence type="ECO:0000313" key="5">
    <source>
        <dbReference type="Proteomes" id="UP001497382"/>
    </source>
</evidence>
<evidence type="ECO:0000256" key="2">
    <source>
        <dbReference type="PROSITE-ProRule" id="PRU00354"/>
    </source>
</evidence>
<dbReference type="AlphaFoldDB" id="A0AAV2BFG3"/>
<sequence>MYLSSERWGRVLVLDEAIQLAEFDEFVWQETASFVALNSHPDPKKAKGPRSFQEVPAVHVQGLRQRQIPAALWRRFSNTNFREPLYKFSHETLKEFELKYYTPDVHRAVFALPFKMAEMLPSSLPEVLVQFLRCRISLDSSFHKAQTVVGEVHPLRSASPPDLRLNRDCRVSRAVDRFALQTFLVTANRSHSVRQAKASVPPPTLDQVGGGEYCVQVEWI</sequence>
<evidence type="ECO:0000313" key="4">
    <source>
        <dbReference type="EMBL" id="CAL1294868.1"/>
    </source>
</evidence>
<dbReference type="GO" id="GO:0004766">
    <property type="term" value="F:spermidine synthase activity"/>
    <property type="evidence" value="ECO:0007669"/>
    <property type="project" value="TreeGrafter"/>
</dbReference>
<keyword evidence="5" id="KW-1185">Reference proteome</keyword>
<feature type="domain" description="PABS" evidence="3">
    <location>
        <begin position="1"/>
        <end position="46"/>
    </location>
</feature>
<organism evidence="4 5">
    <name type="scientific">Larinioides sclopetarius</name>
    <dbReference type="NCBI Taxonomy" id="280406"/>
    <lineage>
        <taxon>Eukaryota</taxon>
        <taxon>Metazoa</taxon>
        <taxon>Ecdysozoa</taxon>
        <taxon>Arthropoda</taxon>
        <taxon>Chelicerata</taxon>
        <taxon>Arachnida</taxon>
        <taxon>Araneae</taxon>
        <taxon>Araneomorphae</taxon>
        <taxon>Entelegynae</taxon>
        <taxon>Araneoidea</taxon>
        <taxon>Araneidae</taxon>
        <taxon>Larinioides</taxon>
    </lineage>
</organism>
<dbReference type="Proteomes" id="UP001497382">
    <property type="component" value="Unassembled WGS sequence"/>
</dbReference>
<keyword evidence="2" id="KW-0620">Polyamine biosynthesis</keyword>
<dbReference type="PANTHER" id="PTHR11558:SF11">
    <property type="entry name" value="SPERMIDINE SYNTHASE"/>
    <property type="match status" value="1"/>
</dbReference>
<dbReference type="InterPro" id="IPR001045">
    <property type="entry name" value="Spermi_synthase"/>
</dbReference>
<dbReference type="PROSITE" id="PS51006">
    <property type="entry name" value="PABS_2"/>
    <property type="match status" value="1"/>
</dbReference>